<evidence type="ECO:0000313" key="2">
    <source>
        <dbReference type="EMBL" id="DAD95860.1"/>
    </source>
</evidence>
<proteinExistence type="predicted"/>
<protein>
    <submittedName>
        <fullName evidence="2">Uncharacterized protein</fullName>
    </submittedName>
</protein>
<reference evidence="2" key="1">
    <citation type="journal article" date="2021" name="Proc. Natl. Acad. Sci. U.S.A.">
        <title>A Catalog of Tens of Thousands of Viruses from Human Metagenomes Reveals Hidden Associations with Chronic Diseases.</title>
        <authorList>
            <person name="Tisza M.J."/>
            <person name="Buck C.B."/>
        </authorList>
    </citation>
    <scope>NUCLEOTIDE SEQUENCE</scope>
    <source>
        <strain evidence="2">Ct1is2</strain>
    </source>
</reference>
<accession>A0A8S5NNC1</accession>
<sequence>MSNVFTTFFCKSIYLLSLLRYVVYNFIGGGLICLKVD</sequence>
<evidence type="ECO:0000256" key="1">
    <source>
        <dbReference type="SAM" id="Phobius"/>
    </source>
</evidence>
<keyword evidence="1" id="KW-1133">Transmembrane helix</keyword>
<organism evidence="2">
    <name type="scientific">Siphoviridae sp. ct1is2</name>
    <dbReference type="NCBI Taxonomy" id="2826273"/>
    <lineage>
        <taxon>Viruses</taxon>
        <taxon>Duplodnaviria</taxon>
        <taxon>Heunggongvirae</taxon>
        <taxon>Uroviricota</taxon>
        <taxon>Caudoviricetes</taxon>
    </lineage>
</organism>
<feature type="transmembrane region" description="Helical" evidence="1">
    <location>
        <begin position="12"/>
        <end position="34"/>
    </location>
</feature>
<keyword evidence="1" id="KW-0472">Membrane</keyword>
<keyword evidence="1" id="KW-0812">Transmembrane</keyword>
<dbReference type="EMBL" id="BK015204">
    <property type="protein sequence ID" value="DAD95860.1"/>
    <property type="molecule type" value="Genomic_DNA"/>
</dbReference>
<name>A0A8S5NNC1_9CAUD</name>